<accession>A0ABQ4SVC9</accession>
<dbReference type="EMBL" id="BPQR01000019">
    <property type="protein sequence ID" value="GJE05855.1"/>
    <property type="molecule type" value="Genomic_DNA"/>
</dbReference>
<evidence type="ECO:0000313" key="4">
    <source>
        <dbReference type="Proteomes" id="UP001055102"/>
    </source>
</evidence>
<feature type="transmembrane region" description="Helical" evidence="2">
    <location>
        <begin position="15"/>
        <end position="33"/>
    </location>
</feature>
<gene>
    <name evidence="3" type="ORF">AOPFMNJM_1161</name>
</gene>
<organism evidence="3 4">
    <name type="scientific">Methylobacterium jeotgali</name>
    <dbReference type="NCBI Taxonomy" id="381630"/>
    <lineage>
        <taxon>Bacteria</taxon>
        <taxon>Pseudomonadati</taxon>
        <taxon>Pseudomonadota</taxon>
        <taxon>Alphaproteobacteria</taxon>
        <taxon>Hyphomicrobiales</taxon>
        <taxon>Methylobacteriaceae</taxon>
        <taxon>Methylobacterium</taxon>
    </lineage>
</organism>
<keyword evidence="4" id="KW-1185">Reference proteome</keyword>
<sequence>MRPLSKHLTDPRHGWFLGLPVLGLLWIGATLVAEPRIERAIEGAGRLAAIAEGGSDPWLRVHAEGRQLVAGGEAPDAAARDAALARLARLEGPRTIRSEIGLIVDASPFVWTAVRETDGAIAVAGSRPAEIGARHLTNLIVPEATGSIVVRDEARAARGAPPDFAVAAAYAVARLRQLAPGASVSITDTGLSLRGAARSLADYDTLRRALAEPPLGFRIDRAEILPPTVSDFQLAVERRRDGGLVLDGNVPSEAARGGLRALAAEAAEGAFVDDRTRAARGLPADLDADALARALVRVAGLLSEGRVRYEGGRISVSGDALDPQAREEIASFLRADVPSGVSAGDVALTVRPLSPYRVVLRRDADSVTLSGHLPDAATRDRLRANLTARLYRERVVDRLRIADGAPEGLSEALAPAVSAFALLVSGELAVSDRTLSLRGESLYAESGARLAETLTRAMPRGWTVQAAVETRDGREPRQDADSCRALFQSEATDRRLRFEPGSALLKASFYPPLDALAALAKRCPDLKVAVLGPTDPPGSKPIPEKDPEPAPAAAADTKKPSAKPAPSKAQDKAQTKTPAQKPDTAAQAKPAVPDEPSLARQRALALTEYLMTAGMRTGQLVPGDTAAPEAVFELR</sequence>
<name>A0ABQ4SVC9_9HYPH</name>
<dbReference type="Gene3D" id="3.40.1520.20">
    <property type="match status" value="3"/>
</dbReference>
<feature type="region of interest" description="Disordered" evidence="1">
    <location>
        <begin position="531"/>
        <end position="600"/>
    </location>
</feature>
<protein>
    <recommendedName>
        <fullName evidence="5">BON domain-containing protein</fullName>
    </recommendedName>
</protein>
<evidence type="ECO:0000256" key="1">
    <source>
        <dbReference type="SAM" id="MobiDB-lite"/>
    </source>
</evidence>
<dbReference type="InterPro" id="IPR036737">
    <property type="entry name" value="OmpA-like_sf"/>
</dbReference>
<keyword evidence="2" id="KW-0472">Membrane</keyword>
<dbReference type="SUPFAM" id="SSF103088">
    <property type="entry name" value="OmpA-like"/>
    <property type="match status" value="1"/>
</dbReference>
<dbReference type="RefSeq" id="WP_238274520.1">
    <property type="nucleotide sequence ID" value="NZ_BPQR01000019.1"/>
</dbReference>
<keyword evidence="2" id="KW-0812">Transmembrane</keyword>
<reference evidence="3" key="1">
    <citation type="journal article" date="2021" name="Front. Microbiol.">
        <title>Comprehensive Comparative Genomics and Phenotyping of Methylobacterium Species.</title>
        <authorList>
            <person name="Alessa O."/>
            <person name="Ogura Y."/>
            <person name="Fujitani Y."/>
            <person name="Takami H."/>
            <person name="Hayashi T."/>
            <person name="Sahin N."/>
            <person name="Tani A."/>
        </authorList>
    </citation>
    <scope>NUCLEOTIDE SEQUENCE</scope>
    <source>
        <strain evidence="3">LMG 23639</strain>
    </source>
</reference>
<dbReference type="Proteomes" id="UP001055102">
    <property type="component" value="Unassembled WGS sequence"/>
</dbReference>
<feature type="region of interest" description="Disordered" evidence="1">
    <location>
        <begin position="616"/>
        <end position="635"/>
    </location>
</feature>
<evidence type="ECO:0000256" key="2">
    <source>
        <dbReference type="SAM" id="Phobius"/>
    </source>
</evidence>
<keyword evidence="2" id="KW-1133">Transmembrane helix</keyword>
<evidence type="ECO:0000313" key="3">
    <source>
        <dbReference type="EMBL" id="GJE05855.1"/>
    </source>
</evidence>
<comment type="caution">
    <text evidence="3">The sequence shown here is derived from an EMBL/GenBank/DDBJ whole genome shotgun (WGS) entry which is preliminary data.</text>
</comment>
<evidence type="ECO:0008006" key="5">
    <source>
        <dbReference type="Google" id="ProtNLM"/>
    </source>
</evidence>
<proteinExistence type="predicted"/>
<reference evidence="3" key="2">
    <citation type="submission" date="2021-08" db="EMBL/GenBank/DDBJ databases">
        <authorList>
            <person name="Tani A."/>
            <person name="Ola A."/>
            <person name="Ogura Y."/>
            <person name="Katsura K."/>
            <person name="Hayashi T."/>
        </authorList>
    </citation>
    <scope>NUCLEOTIDE SEQUENCE</scope>
    <source>
        <strain evidence="3">LMG 23639</strain>
    </source>
</reference>